<dbReference type="Pfam" id="PF01266">
    <property type="entry name" value="DAO"/>
    <property type="match status" value="1"/>
</dbReference>
<dbReference type="PANTHER" id="PTHR11530:SF11">
    <property type="entry name" value="D-ASPARTATE OXIDASE"/>
    <property type="match status" value="1"/>
</dbReference>
<evidence type="ECO:0000256" key="2">
    <source>
        <dbReference type="ARBA" id="ARBA00006730"/>
    </source>
</evidence>
<dbReference type="OrthoDB" id="2015447at2759"/>
<dbReference type="GO" id="GO:0005737">
    <property type="term" value="C:cytoplasm"/>
    <property type="evidence" value="ECO:0007669"/>
    <property type="project" value="TreeGrafter"/>
</dbReference>
<dbReference type="SUPFAM" id="SSF54373">
    <property type="entry name" value="FAD-linked reductases, C-terminal domain"/>
    <property type="match status" value="1"/>
</dbReference>
<keyword evidence="3" id="KW-0285">Flavoprotein</keyword>
<dbReference type="EMBL" id="KV428419">
    <property type="protein sequence ID" value="KZT31955.1"/>
    <property type="molecule type" value="Genomic_DNA"/>
</dbReference>
<dbReference type="SUPFAM" id="SSF51971">
    <property type="entry name" value="Nucleotide-binding domain"/>
    <property type="match status" value="1"/>
</dbReference>
<name>A0A165X955_9AGAM</name>
<evidence type="ECO:0000256" key="1">
    <source>
        <dbReference type="ARBA" id="ARBA00001974"/>
    </source>
</evidence>
<dbReference type="InterPro" id="IPR006076">
    <property type="entry name" value="FAD-dep_OxRdtase"/>
</dbReference>
<organism evidence="7 8">
    <name type="scientific">Sistotremastrum suecicum HHB10207 ss-3</name>
    <dbReference type="NCBI Taxonomy" id="1314776"/>
    <lineage>
        <taxon>Eukaryota</taxon>
        <taxon>Fungi</taxon>
        <taxon>Dikarya</taxon>
        <taxon>Basidiomycota</taxon>
        <taxon>Agaricomycotina</taxon>
        <taxon>Agaricomycetes</taxon>
        <taxon>Sistotremastrales</taxon>
        <taxon>Sistotremastraceae</taxon>
        <taxon>Sistotremastrum</taxon>
    </lineage>
</organism>
<dbReference type="GO" id="GO:0071949">
    <property type="term" value="F:FAD binding"/>
    <property type="evidence" value="ECO:0007669"/>
    <property type="project" value="InterPro"/>
</dbReference>
<dbReference type="Gene3D" id="3.40.50.720">
    <property type="entry name" value="NAD(P)-binding Rossmann-like Domain"/>
    <property type="match status" value="1"/>
</dbReference>
<keyword evidence="5" id="KW-0560">Oxidoreductase</keyword>
<sequence>MSPDIDRETFNVFWDMSAEGTATEGLFLRIVNKEYYDEEQKSEGPHPYEWMPGFRRLEKGELPDGIVTGVEFETVTIDVPAYLLYLYTTFLGKGGKVHRASLQHISQIVTGGFGTSKPDLIVICAGIGARSLGGVEDTDMFPVRGQTVLIRAPWIKVGVGYAPKKRDWTYIIPRRSGDVILGGTRGIDDWHPHPRPTTTSEILTRTLSVHPSLLPPSTLASIKSSGRAPSIQDLEPQIIESGCGLRPGRKGGIRLEKGELELGLDGGKVKVVYNYGHEGAGYQTSWGTAGIAAKLVKEVLTELSPA</sequence>
<dbReference type="GO" id="GO:0003884">
    <property type="term" value="F:D-amino-acid oxidase activity"/>
    <property type="evidence" value="ECO:0007669"/>
    <property type="project" value="InterPro"/>
</dbReference>
<evidence type="ECO:0000256" key="4">
    <source>
        <dbReference type="ARBA" id="ARBA00022827"/>
    </source>
</evidence>
<keyword evidence="4" id="KW-0274">FAD</keyword>
<reference evidence="7 8" key="1">
    <citation type="journal article" date="2016" name="Mol. Biol. Evol.">
        <title>Comparative Genomics of Early-Diverging Mushroom-Forming Fungi Provides Insights into the Origins of Lignocellulose Decay Capabilities.</title>
        <authorList>
            <person name="Nagy L.G."/>
            <person name="Riley R."/>
            <person name="Tritt A."/>
            <person name="Adam C."/>
            <person name="Daum C."/>
            <person name="Floudas D."/>
            <person name="Sun H."/>
            <person name="Yadav J.S."/>
            <person name="Pangilinan J."/>
            <person name="Larsson K.H."/>
            <person name="Matsuura K."/>
            <person name="Barry K."/>
            <person name="Labutti K."/>
            <person name="Kuo R."/>
            <person name="Ohm R.A."/>
            <person name="Bhattacharya S.S."/>
            <person name="Shirouzu T."/>
            <person name="Yoshinaga Y."/>
            <person name="Martin F.M."/>
            <person name="Grigoriev I.V."/>
            <person name="Hibbett D.S."/>
        </authorList>
    </citation>
    <scope>NUCLEOTIDE SEQUENCE [LARGE SCALE GENOMIC DNA]</scope>
    <source>
        <strain evidence="7 8">HHB10207 ss-3</strain>
    </source>
</reference>
<protein>
    <submittedName>
        <fullName evidence="7">DAO-domain-containing protein</fullName>
    </submittedName>
</protein>
<gene>
    <name evidence="7" type="ORF">SISSUDRAFT_1056109</name>
</gene>
<feature type="domain" description="FAD dependent oxidoreductase" evidence="6">
    <location>
        <begin position="36"/>
        <end position="295"/>
    </location>
</feature>
<evidence type="ECO:0000259" key="6">
    <source>
        <dbReference type="Pfam" id="PF01266"/>
    </source>
</evidence>
<evidence type="ECO:0000256" key="5">
    <source>
        <dbReference type="ARBA" id="ARBA00023002"/>
    </source>
</evidence>
<evidence type="ECO:0000313" key="7">
    <source>
        <dbReference type="EMBL" id="KZT31955.1"/>
    </source>
</evidence>
<accession>A0A165X955</accession>
<comment type="similarity">
    <text evidence="2">Belongs to the DAMOX/DASOX family.</text>
</comment>
<dbReference type="PANTHER" id="PTHR11530">
    <property type="entry name" value="D-AMINO ACID OXIDASE"/>
    <property type="match status" value="1"/>
</dbReference>
<evidence type="ECO:0000313" key="8">
    <source>
        <dbReference type="Proteomes" id="UP000076798"/>
    </source>
</evidence>
<proteinExistence type="inferred from homology"/>
<dbReference type="Gene3D" id="3.30.9.10">
    <property type="entry name" value="D-Amino Acid Oxidase, subunit A, domain 2"/>
    <property type="match status" value="1"/>
</dbReference>
<dbReference type="AlphaFoldDB" id="A0A165X955"/>
<dbReference type="GO" id="GO:0019478">
    <property type="term" value="P:D-amino acid catabolic process"/>
    <property type="evidence" value="ECO:0007669"/>
    <property type="project" value="TreeGrafter"/>
</dbReference>
<evidence type="ECO:0000256" key="3">
    <source>
        <dbReference type="ARBA" id="ARBA00022630"/>
    </source>
</evidence>
<dbReference type="InterPro" id="IPR023209">
    <property type="entry name" value="DAO"/>
</dbReference>
<dbReference type="STRING" id="1314776.A0A165X955"/>
<comment type="cofactor">
    <cofactor evidence="1">
        <name>FAD</name>
        <dbReference type="ChEBI" id="CHEBI:57692"/>
    </cofactor>
</comment>
<keyword evidence="8" id="KW-1185">Reference proteome</keyword>
<dbReference type="Proteomes" id="UP000076798">
    <property type="component" value="Unassembled WGS sequence"/>
</dbReference>